<dbReference type="Pfam" id="PF02195">
    <property type="entry name" value="ParB_N"/>
    <property type="match status" value="1"/>
</dbReference>
<dbReference type="SUPFAM" id="SSF110849">
    <property type="entry name" value="ParB/Sulfiredoxin"/>
    <property type="match status" value="1"/>
</dbReference>
<dbReference type="GO" id="GO:0005694">
    <property type="term" value="C:chromosome"/>
    <property type="evidence" value="ECO:0007669"/>
    <property type="project" value="TreeGrafter"/>
</dbReference>
<dbReference type="AlphaFoldDB" id="A0A437RIR8"/>
<dbReference type="PANTHER" id="PTHR33375">
    <property type="entry name" value="CHROMOSOME-PARTITIONING PROTEIN PARB-RELATED"/>
    <property type="match status" value="1"/>
</dbReference>
<reference evidence="2 3" key="1">
    <citation type="submission" date="2019-01" db="EMBL/GenBank/DDBJ databases">
        <authorList>
            <person name="Chen W.-M."/>
        </authorList>
    </citation>
    <scope>NUCLEOTIDE SEQUENCE [LARGE SCALE GENOMIC DNA]</scope>
    <source>
        <strain evidence="2 3">KYPY4</strain>
    </source>
</reference>
<proteinExistence type="predicted"/>
<dbReference type="Proteomes" id="UP000285575">
    <property type="component" value="Unassembled WGS sequence"/>
</dbReference>
<dbReference type="InterPro" id="IPR003115">
    <property type="entry name" value="ParB_N"/>
</dbReference>
<dbReference type="EMBL" id="SACR01000003">
    <property type="protein sequence ID" value="RVU46605.1"/>
    <property type="molecule type" value="Genomic_DNA"/>
</dbReference>
<dbReference type="OrthoDB" id="9150072at2"/>
<evidence type="ECO:0000313" key="3">
    <source>
        <dbReference type="Proteomes" id="UP000285575"/>
    </source>
</evidence>
<name>A0A437RIR8_9BURK</name>
<dbReference type="GO" id="GO:0007059">
    <property type="term" value="P:chromosome segregation"/>
    <property type="evidence" value="ECO:0007669"/>
    <property type="project" value="TreeGrafter"/>
</dbReference>
<evidence type="ECO:0000259" key="1">
    <source>
        <dbReference type="SMART" id="SM00470"/>
    </source>
</evidence>
<evidence type="ECO:0000313" key="2">
    <source>
        <dbReference type="EMBL" id="RVU46605.1"/>
    </source>
</evidence>
<gene>
    <name evidence="2" type="ORF">EOE66_09035</name>
</gene>
<organism evidence="2 3">
    <name type="scientific">Rubrivivax rivuli</name>
    <dbReference type="NCBI Taxonomy" id="1862385"/>
    <lineage>
        <taxon>Bacteria</taxon>
        <taxon>Pseudomonadati</taxon>
        <taxon>Pseudomonadota</taxon>
        <taxon>Betaproteobacteria</taxon>
        <taxon>Burkholderiales</taxon>
        <taxon>Sphaerotilaceae</taxon>
        <taxon>Rubrivivax</taxon>
    </lineage>
</organism>
<dbReference type="Gene3D" id="1.10.10.2830">
    <property type="match status" value="1"/>
</dbReference>
<dbReference type="SUPFAM" id="SSF109709">
    <property type="entry name" value="KorB DNA-binding domain-like"/>
    <property type="match status" value="1"/>
</dbReference>
<dbReference type="CDD" id="cd16405">
    <property type="entry name" value="RepB_like_N"/>
    <property type="match status" value="1"/>
</dbReference>
<dbReference type="PANTHER" id="PTHR33375:SF1">
    <property type="entry name" value="CHROMOSOME-PARTITIONING PROTEIN PARB-RELATED"/>
    <property type="match status" value="1"/>
</dbReference>
<dbReference type="SMART" id="SM00470">
    <property type="entry name" value="ParB"/>
    <property type="match status" value="1"/>
</dbReference>
<dbReference type="InterPro" id="IPR050336">
    <property type="entry name" value="Chromosome_partition/occlusion"/>
</dbReference>
<protein>
    <recommendedName>
        <fullName evidence="1">ParB-like N-terminal domain-containing protein</fullName>
    </recommendedName>
</protein>
<sequence>MAKAHLASMAKAADFAASAASLARLDPLVIHTPAWLRFRAPQSTTDQAFAALKASITTTGGNVQPIKVRPGLPGRFELVFGSLRLQACLELGLPVLTAIEPVDALRALEELDASNGIERASLYERGCLYEAALQAGLYPSRRRLAERLGRDLFDVANACGLAQLPKEAVALLRDPRQLTTAAAKRLAKAVATDPERFAERVQTLGQRSRQSDRALALKDWLSALAP</sequence>
<comment type="caution">
    <text evidence="2">The sequence shown here is derived from an EMBL/GenBank/DDBJ whole genome shotgun (WGS) entry which is preliminary data.</text>
</comment>
<feature type="domain" description="ParB-like N-terminal" evidence="1">
    <location>
        <begin position="23"/>
        <end position="120"/>
    </location>
</feature>
<keyword evidence="3" id="KW-1185">Reference proteome</keyword>
<dbReference type="Gene3D" id="3.90.1530.30">
    <property type="match status" value="1"/>
</dbReference>
<accession>A0A437RIR8</accession>
<dbReference type="InterPro" id="IPR036086">
    <property type="entry name" value="ParB/Sulfiredoxin_sf"/>
</dbReference>
<dbReference type="InterPro" id="IPR037972">
    <property type="entry name" value="RepB_N"/>
</dbReference>